<organism evidence="7 8">
    <name type="scientific">Morganella psychrotolerans</name>
    <dbReference type="NCBI Taxonomy" id="368603"/>
    <lineage>
        <taxon>Bacteria</taxon>
        <taxon>Pseudomonadati</taxon>
        <taxon>Pseudomonadota</taxon>
        <taxon>Gammaproteobacteria</taxon>
        <taxon>Enterobacterales</taxon>
        <taxon>Morganellaceae</taxon>
        <taxon>Morganella</taxon>
    </lineage>
</organism>
<keyword evidence="4 5" id="KW-0472">Membrane</keyword>
<keyword evidence="2 5" id="KW-0812">Transmembrane</keyword>
<dbReference type="AlphaFoldDB" id="A0A1B8HL66"/>
<dbReference type="InterPro" id="IPR052165">
    <property type="entry name" value="Membrane_assoc_protease"/>
</dbReference>
<accession>A0A1B8HL66</accession>
<dbReference type="PANTHER" id="PTHR33507">
    <property type="entry name" value="INNER MEMBRANE PROTEIN YBBJ"/>
    <property type="match status" value="1"/>
</dbReference>
<dbReference type="InterPro" id="IPR012340">
    <property type="entry name" value="NA-bd_OB-fold"/>
</dbReference>
<evidence type="ECO:0000313" key="8">
    <source>
        <dbReference type="Proteomes" id="UP000092377"/>
    </source>
</evidence>
<dbReference type="RefSeq" id="WP_067401833.1">
    <property type="nucleotide sequence ID" value="NZ_LZEY01000016.1"/>
</dbReference>
<evidence type="ECO:0000256" key="4">
    <source>
        <dbReference type="ARBA" id="ARBA00023136"/>
    </source>
</evidence>
<evidence type="ECO:0000256" key="5">
    <source>
        <dbReference type="SAM" id="Phobius"/>
    </source>
</evidence>
<dbReference type="Proteomes" id="UP000092377">
    <property type="component" value="Unassembled WGS sequence"/>
</dbReference>
<feature type="transmembrane region" description="Helical" evidence="5">
    <location>
        <begin position="56"/>
        <end position="72"/>
    </location>
</feature>
<feature type="transmembrane region" description="Helical" evidence="5">
    <location>
        <begin position="6"/>
        <end position="23"/>
    </location>
</feature>
<evidence type="ECO:0000256" key="3">
    <source>
        <dbReference type="ARBA" id="ARBA00022989"/>
    </source>
</evidence>
<proteinExistence type="predicted"/>
<dbReference type="Pfam" id="PF01957">
    <property type="entry name" value="NfeD"/>
    <property type="match status" value="1"/>
</dbReference>
<dbReference type="GO" id="GO:0005886">
    <property type="term" value="C:plasma membrane"/>
    <property type="evidence" value="ECO:0007669"/>
    <property type="project" value="TreeGrafter"/>
</dbReference>
<name>A0A1B8HL66_9GAMM</name>
<keyword evidence="8" id="KW-1185">Reference proteome</keyword>
<feature type="transmembrane region" description="Helical" evidence="5">
    <location>
        <begin position="30"/>
        <end position="50"/>
    </location>
</feature>
<protein>
    <recommendedName>
        <fullName evidence="6">NfeD-like C-terminal domain-containing protein</fullName>
    </recommendedName>
</protein>
<sequence>MIELIASQAMWFWLCFGGVLLILEMLGTGGYLLWSGVAALVVALLVWMLPGLSWEWQGILFAAMTVVCAVLWRNWQRRRQRTDGTTPNQMNHKLIGLRSHLLTDTEDGFSRIRLADGSWRIHSATPLPAGTEVEVIAVDGITLTVRAVSR</sequence>
<evidence type="ECO:0000313" key="7">
    <source>
        <dbReference type="EMBL" id="OBU10156.1"/>
    </source>
</evidence>
<evidence type="ECO:0000259" key="6">
    <source>
        <dbReference type="Pfam" id="PF01957"/>
    </source>
</evidence>
<dbReference type="Gene3D" id="2.40.50.140">
    <property type="entry name" value="Nucleic acid-binding proteins"/>
    <property type="match status" value="1"/>
</dbReference>
<reference evidence="8" key="1">
    <citation type="submission" date="2016-06" db="EMBL/GenBank/DDBJ databases">
        <authorList>
            <person name="Butler K."/>
        </authorList>
    </citation>
    <scope>NUCLEOTIDE SEQUENCE [LARGE SCALE GENOMIC DNA]</scope>
    <source>
        <strain evidence="8">GCSL-Mp20</strain>
    </source>
</reference>
<keyword evidence="3 5" id="KW-1133">Transmembrane helix</keyword>
<gene>
    <name evidence="7" type="ORF">AYY18_18760</name>
</gene>
<dbReference type="InterPro" id="IPR002810">
    <property type="entry name" value="NfeD-like_C"/>
</dbReference>
<comment type="subcellular location">
    <subcellularLocation>
        <location evidence="1">Membrane</location>
        <topology evidence="1">Multi-pass membrane protein</topology>
    </subcellularLocation>
</comment>
<evidence type="ECO:0000256" key="2">
    <source>
        <dbReference type="ARBA" id="ARBA00022692"/>
    </source>
</evidence>
<dbReference type="EMBL" id="LZEY01000016">
    <property type="protein sequence ID" value="OBU10156.1"/>
    <property type="molecule type" value="Genomic_DNA"/>
</dbReference>
<comment type="caution">
    <text evidence="7">The sequence shown here is derived from an EMBL/GenBank/DDBJ whole genome shotgun (WGS) entry which is preliminary data.</text>
</comment>
<dbReference type="PANTHER" id="PTHR33507:SF3">
    <property type="entry name" value="INNER MEMBRANE PROTEIN YBBJ"/>
    <property type="match status" value="1"/>
</dbReference>
<dbReference type="SUPFAM" id="SSF141322">
    <property type="entry name" value="NfeD domain-like"/>
    <property type="match status" value="1"/>
</dbReference>
<feature type="domain" description="NfeD-like C-terminal" evidence="6">
    <location>
        <begin position="93"/>
        <end position="146"/>
    </location>
</feature>
<dbReference type="OrthoDB" id="6402862at2"/>
<evidence type="ECO:0000256" key="1">
    <source>
        <dbReference type="ARBA" id="ARBA00004141"/>
    </source>
</evidence>